<name>A0A481YTY6_9VIRU</name>
<evidence type="ECO:0000313" key="1">
    <source>
        <dbReference type="EMBL" id="QBK85984.1"/>
    </source>
</evidence>
<sequence length="136" mass="14984">MCDCYRDPYYLNLAKLALSPQGVNYGFSKAYQQSSPGMFMGLQLYSNETSWGRMDHGCKGPHPYKGGIKAFASDMISEIPALQNQVNRCSLQTDNMIGCQLGAVSFLNNKFRRQNVTGAPEGMWYVPPSGSGSCHP</sequence>
<gene>
    <name evidence="1" type="ORF">LCMAC101_05790</name>
</gene>
<organism evidence="1">
    <name type="scientific">Marseillevirus LCMAC101</name>
    <dbReference type="NCBI Taxonomy" id="2506602"/>
    <lineage>
        <taxon>Viruses</taxon>
        <taxon>Varidnaviria</taxon>
        <taxon>Bamfordvirae</taxon>
        <taxon>Nucleocytoviricota</taxon>
        <taxon>Megaviricetes</taxon>
        <taxon>Pimascovirales</taxon>
        <taxon>Pimascovirales incertae sedis</taxon>
        <taxon>Marseilleviridae</taxon>
    </lineage>
</organism>
<dbReference type="EMBL" id="MK500328">
    <property type="protein sequence ID" value="QBK85984.1"/>
    <property type="molecule type" value="Genomic_DNA"/>
</dbReference>
<proteinExistence type="predicted"/>
<accession>A0A481YTY6</accession>
<reference evidence="1" key="1">
    <citation type="journal article" date="2019" name="MBio">
        <title>Virus Genomes from Deep Sea Sediments Expand the Ocean Megavirome and Support Independent Origins of Viral Gigantism.</title>
        <authorList>
            <person name="Backstrom D."/>
            <person name="Yutin N."/>
            <person name="Jorgensen S.L."/>
            <person name="Dharamshi J."/>
            <person name="Homa F."/>
            <person name="Zaremba-Niedwiedzka K."/>
            <person name="Spang A."/>
            <person name="Wolf Y.I."/>
            <person name="Koonin E.V."/>
            <person name="Ettema T.J."/>
        </authorList>
    </citation>
    <scope>NUCLEOTIDE SEQUENCE</scope>
</reference>
<protein>
    <submittedName>
        <fullName evidence="1">Uncharacterized protein</fullName>
    </submittedName>
</protein>